<sequence>MTRLIAPKRAVAMLAGVALIGYAAFLIYDFVLVAVFALDPVQRG</sequence>
<keyword evidence="1" id="KW-0472">Membrane</keyword>
<keyword evidence="1" id="KW-0812">Transmembrane</keyword>
<comment type="caution">
    <text evidence="2">The sequence shown here is derived from an EMBL/GenBank/DDBJ whole genome shotgun (WGS) entry which is preliminary data.</text>
</comment>
<dbReference type="Proteomes" id="UP000644610">
    <property type="component" value="Unassembled WGS sequence"/>
</dbReference>
<gene>
    <name evidence="2" type="ORF">Psi02_17360</name>
</gene>
<protein>
    <submittedName>
        <fullName evidence="2">Uncharacterized protein</fullName>
    </submittedName>
</protein>
<feature type="transmembrane region" description="Helical" evidence="1">
    <location>
        <begin position="12"/>
        <end position="38"/>
    </location>
</feature>
<name>A0A8J3UKC2_9ACTN</name>
<dbReference type="EMBL" id="BOOQ01000009">
    <property type="protein sequence ID" value="GII45312.1"/>
    <property type="molecule type" value="Genomic_DNA"/>
</dbReference>
<dbReference type="AlphaFoldDB" id="A0A8J3UKC2"/>
<keyword evidence="1" id="KW-1133">Transmembrane helix</keyword>
<evidence type="ECO:0000313" key="2">
    <source>
        <dbReference type="EMBL" id="GII45312.1"/>
    </source>
</evidence>
<dbReference type="RefSeq" id="WP_275415165.1">
    <property type="nucleotide sequence ID" value="NZ_BAAAKY010000022.1"/>
</dbReference>
<reference evidence="2" key="1">
    <citation type="submission" date="2021-01" db="EMBL/GenBank/DDBJ databases">
        <title>Whole genome shotgun sequence of Planotetraspora silvatica NBRC 100141.</title>
        <authorList>
            <person name="Komaki H."/>
            <person name="Tamura T."/>
        </authorList>
    </citation>
    <scope>NUCLEOTIDE SEQUENCE</scope>
    <source>
        <strain evidence="2">NBRC 100141</strain>
    </source>
</reference>
<evidence type="ECO:0000256" key="1">
    <source>
        <dbReference type="SAM" id="Phobius"/>
    </source>
</evidence>
<evidence type="ECO:0000313" key="3">
    <source>
        <dbReference type="Proteomes" id="UP000644610"/>
    </source>
</evidence>
<proteinExistence type="predicted"/>
<keyword evidence="3" id="KW-1185">Reference proteome</keyword>
<organism evidence="2 3">
    <name type="scientific">Planotetraspora silvatica</name>
    <dbReference type="NCBI Taxonomy" id="234614"/>
    <lineage>
        <taxon>Bacteria</taxon>
        <taxon>Bacillati</taxon>
        <taxon>Actinomycetota</taxon>
        <taxon>Actinomycetes</taxon>
        <taxon>Streptosporangiales</taxon>
        <taxon>Streptosporangiaceae</taxon>
        <taxon>Planotetraspora</taxon>
    </lineage>
</organism>
<accession>A0A8J3UKC2</accession>